<comment type="caution">
    <text evidence="1">The sequence shown here is derived from an EMBL/GenBank/DDBJ whole genome shotgun (WGS) entry which is preliminary data.</text>
</comment>
<dbReference type="InterPro" id="IPR011989">
    <property type="entry name" value="ARM-like"/>
</dbReference>
<proteinExistence type="predicted"/>
<dbReference type="InterPro" id="IPR004155">
    <property type="entry name" value="PBS_lyase_HEAT"/>
</dbReference>
<sequence>MRADLRPELLDRLYGRDEPGWSEWVGELSAAERDELESLLDVYLRELDGRDADRLAGLGVALGIDERARREVADGDYWDRIHALVWLALLRDAPDRSLLETHCRGTPRERAAAARVLYAAEVPDLATTGIDLLLEAEPRSFSVFGIDTLYRVSESDPAPLFDRAAADFETWEPALQQQVLLVTRHLHTVVGGADLSWVIGALSAPEPRVRAAAWRALDAYGWNRGLRDDIGIDPAADEPVPSVRASAYRTLGAWGDAEAVTALRTAAASEPDDRARVALAEALFPHRGPNDRVSARRDADGPADPFDVAWRWTSEHARFDGVARDISRRQPEGARR</sequence>
<organism evidence="1 2">
    <name type="scientific">Halorubrum persicum</name>
    <dbReference type="NCBI Taxonomy" id="1383844"/>
    <lineage>
        <taxon>Archaea</taxon>
        <taxon>Methanobacteriati</taxon>
        <taxon>Methanobacteriota</taxon>
        <taxon>Stenosarchaea group</taxon>
        <taxon>Halobacteria</taxon>
        <taxon>Halobacteriales</taxon>
        <taxon>Haloferacaceae</taxon>
        <taxon>Halorubrum</taxon>
    </lineage>
</organism>
<dbReference type="SMART" id="SM00567">
    <property type="entry name" value="EZ_HEAT"/>
    <property type="match status" value="1"/>
</dbReference>
<dbReference type="OrthoDB" id="169654at2157"/>
<protein>
    <recommendedName>
        <fullName evidence="3">HEAT repeat domain-containing protein</fullName>
    </recommendedName>
</protein>
<evidence type="ECO:0008006" key="3">
    <source>
        <dbReference type="Google" id="ProtNLM"/>
    </source>
</evidence>
<name>A0A2G1WJM6_9EURY</name>
<keyword evidence="2" id="KW-1185">Reference proteome</keyword>
<dbReference type="InterPro" id="IPR016024">
    <property type="entry name" value="ARM-type_fold"/>
</dbReference>
<accession>A0A2G1WJM6</accession>
<dbReference type="Proteomes" id="UP000222824">
    <property type="component" value="Unassembled WGS sequence"/>
</dbReference>
<reference evidence="1 2" key="1">
    <citation type="journal article" date="2014" name="Front. Microbiol.">
        <title>Population and genomic analysis of the genus Halorubrum.</title>
        <authorList>
            <person name="Fullmer M.S."/>
            <person name="Soucy S.M."/>
            <person name="Swithers K.S."/>
            <person name="Makkay A.M."/>
            <person name="Wheeler R."/>
            <person name="Ventosa A."/>
            <person name="Gogarten J.P."/>
            <person name="Papke R.T."/>
        </authorList>
    </citation>
    <scope>NUCLEOTIDE SEQUENCE [LARGE SCALE GENOMIC DNA]</scope>
    <source>
        <strain evidence="1 2">C49</strain>
    </source>
</reference>
<dbReference type="AlphaFoldDB" id="A0A2G1WJM6"/>
<dbReference type="SUPFAM" id="SSF48371">
    <property type="entry name" value="ARM repeat"/>
    <property type="match status" value="1"/>
</dbReference>
<dbReference type="Gene3D" id="1.25.10.10">
    <property type="entry name" value="Leucine-rich Repeat Variant"/>
    <property type="match status" value="1"/>
</dbReference>
<evidence type="ECO:0000313" key="1">
    <source>
        <dbReference type="EMBL" id="PHQ39176.1"/>
    </source>
</evidence>
<dbReference type="EMBL" id="NHOA01000045">
    <property type="protein sequence ID" value="PHQ39176.1"/>
    <property type="molecule type" value="Genomic_DNA"/>
</dbReference>
<gene>
    <name evidence="1" type="ORF">DJ69_07590</name>
</gene>
<evidence type="ECO:0000313" key="2">
    <source>
        <dbReference type="Proteomes" id="UP000222824"/>
    </source>
</evidence>